<evidence type="ECO:0000313" key="6">
    <source>
        <dbReference type="EMBL" id="PIT91073.1"/>
    </source>
</evidence>
<name>A0A2M6WE78_9BACT</name>
<feature type="binding site" evidence="5">
    <location>
        <position position="144"/>
    </location>
    <ligand>
        <name>Fe cation</name>
        <dbReference type="ChEBI" id="CHEBI:24875"/>
    </ligand>
</feature>
<comment type="function">
    <text evidence="5">Removes the formyl group from the N-terminal Met of newly synthesized proteins. Requires at least a dipeptide for an efficient rate of reaction. N-terminal L-methionine is a prerequisite for activity but the enzyme has broad specificity at other positions.</text>
</comment>
<keyword evidence="2 5" id="KW-0479">Metal-binding</keyword>
<comment type="similarity">
    <text evidence="1 5">Belongs to the polypeptide deformylase family.</text>
</comment>
<dbReference type="Proteomes" id="UP000228809">
    <property type="component" value="Unassembled WGS sequence"/>
</dbReference>
<dbReference type="HAMAP" id="MF_00163">
    <property type="entry name" value="Pep_deformylase"/>
    <property type="match status" value="1"/>
</dbReference>
<feature type="binding site" evidence="5">
    <location>
        <position position="140"/>
    </location>
    <ligand>
        <name>Fe cation</name>
        <dbReference type="ChEBI" id="CHEBI:24875"/>
    </ligand>
</feature>
<dbReference type="InterPro" id="IPR036821">
    <property type="entry name" value="Peptide_deformylase_sf"/>
</dbReference>
<dbReference type="GO" id="GO:0006412">
    <property type="term" value="P:translation"/>
    <property type="evidence" value="ECO:0007669"/>
    <property type="project" value="UniProtKB-UniRule"/>
</dbReference>
<dbReference type="Gene3D" id="3.90.45.10">
    <property type="entry name" value="Peptide deformylase"/>
    <property type="match status" value="1"/>
</dbReference>
<dbReference type="CDD" id="cd00487">
    <property type="entry name" value="Pep_deformylase"/>
    <property type="match status" value="1"/>
</dbReference>
<dbReference type="EC" id="3.5.1.88" evidence="5"/>
<feature type="active site" evidence="5">
    <location>
        <position position="141"/>
    </location>
</feature>
<organism evidence="6 7">
    <name type="scientific">Candidatus Kaiserbacteria bacterium CG10_big_fil_rev_8_21_14_0_10_49_17</name>
    <dbReference type="NCBI Taxonomy" id="1974609"/>
    <lineage>
        <taxon>Bacteria</taxon>
        <taxon>Candidatus Kaiseribacteriota</taxon>
    </lineage>
</organism>
<dbReference type="PANTHER" id="PTHR10458:SF22">
    <property type="entry name" value="PEPTIDE DEFORMYLASE"/>
    <property type="match status" value="1"/>
</dbReference>
<dbReference type="NCBIfam" id="TIGR00079">
    <property type="entry name" value="pept_deformyl"/>
    <property type="match status" value="1"/>
</dbReference>
<dbReference type="GO" id="GO:0046872">
    <property type="term" value="F:metal ion binding"/>
    <property type="evidence" value="ECO:0007669"/>
    <property type="project" value="UniProtKB-KW"/>
</dbReference>
<feature type="binding site" evidence="5">
    <location>
        <position position="98"/>
    </location>
    <ligand>
        <name>Fe cation</name>
        <dbReference type="ChEBI" id="CHEBI:24875"/>
    </ligand>
</feature>
<keyword evidence="3 5" id="KW-0378">Hydrolase</keyword>
<comment type="caution">
    <text evidence="6">The sequence shown here is derived from an EMBL/GenBank/DDBJ whole genome shotgun (WGS) entry which is preliminary data.</text>
</comment>
<proteinExistence type="inferred from homology"/>
<sequence length="165" mass="18289">MKRNIVQVGDAVLREKAQDIPIESITSAEIQTLIADMQETLSDTKTGVALAAPQVGVSLRLFIVAPRAFEESAEQKRVYINPVITKRSRSTEDMDEGCLSVDGTYGSVRRFEKVTIEAYDETGQKFTRGASGLLAQIFQHEVDHLDGTLYIDKAKTVRDVPKDND</sequence>
<comment type="cofactor">
    <cofactor evidence="5">
        <name>Fe(2+)</name>
        <dbReference type="ChEBI" id="CHEBI:29033"/>
    </cofactor>
    <text evidence="5">Binds 1 Fe(2+) ion.</text>
</comment>
<reference evidence="7" key="1">
    <citation type="submission" date="2017-09" db="EMBL/GenBank/DDBJ databases">
        <title>Depth-based differentiation of microbial function through sediment-hosted aquifers and enrichment of novel symbionts in the deep terrestrial subsurface.</title>
        <authorList>
            <person name="Probst A.J."/>
            <person name="Ladd B."/>
            <person name="Jarett J.K."/>
            <person name="Geller-Mcgrath D.E."/>
            <person name="Sieber C.M.K."/>
            <person name="Emerson J.B."/>
            <person name="Anantharaman K."/>
            <person name="Thomas B.C."/>
            <person name="Malmstrom R."/>
            <person name="Stieglmeier M."/>
            <person name="Klingl A."/>
            <person name="Woyke T."/>
            <person name="Ryan C.M."/>
            <person name="Banfield J.F."/>
        </authorList>
    </citation>
    <scope>NUCLEOTIDE SEQUENCE [LARGE SCALE GENOMIC DNA]</scope>
</reference>
<keyword evidence="4 5" id="KW-0648">Protein biosynthesis</keyword>
<dbReference type="NCBIfam" id="NF001159">
    <property type="entry name" value="PRK00150.1-3"/>
    <property type="match status" value="1"/>
</dbReference>
<accession>A0A2M6WE78</accession>
<keyword evidence="5" id="KW-0408">Iron</keyword>
<dbReference type="InterPro" id="IPR023635">
    <property type="entry name" value="Peptide_deformylase"/>
</dbReference>
<dbReference type="PANTHER" id="PTHR10458">
    <property type="entry name" value="PEPTIDE DEFORMYLASE"/>
    <property type="match status" value="1"/>
</dbReference>
<evidence type="ECO:0000256" key="4">
    <source>
        <dbReference type="ARBA" id="ARBA00022917"/>
    </source>
</evidence>
<dbReference type="AlphaFoldDB" id="A0A2M6WE78"/>
<comment type="catalytic activity">
    <reaction evidence="5">
        <text>N-terminal N-formyl-L-methionyl-[peptide] + H2O = N-terminal L-methionyl-[peptide] + formate</text>
        <dbReference type="Rhea" id="RHEA:24420"/>
        <dbReference type="Rhea" id="RHEA-COMP:10639"/>
        <dbReference type="Rhea" id="RHEA-COMP:10640"/>
        <dbReference type="ChEBI" id="CHEBI:15377"/>
        <dbReference type="ChEBI" id="CHEBI:15740"/>
        <dbReference type="ChEBI" id="CHEBI:49298"/>
        <dbReference type="ChEBI" id="CHEBI:64731"/>
        <dbReference type="EC" id="3.5.1.88"/>
    </reaction>
</comment>
<gene>
    <name evidence="5 6" type="primary">def</name>
    <name evidence="6" type="ORF">COU17_02175</name>
</gene>
<dbReference type="Pfam" id="PF01327">
    <property type="entry name" value="Pep_deformylase"/>
    <property type="match status" value="1"/>
</dbReference>
<evidence type="ECO:0000256" key="2">
    <source>
        <dbReference type="ARBA" id="ARBA00022723"/>
    </source>
</evidence>
<evidence type="ECO:0000256" key="1">
    <source>
        <dbReference type="ARBA" id="ARBA00010759"/>
    </source>
</evidence>
<dbReference type="EMBL" id="PFBJ01000011">
    <property type="protein sequence ID" value="PIT91073.1"/>
    <property type="molecule type" value="Genomic_DNA"/>
</dbReference>
<evidence type="ECO:0000256" key="3">
    <source>
        <dbReference type="ARBA" id="ARBA00022801"/>
    </source>
</evidence>
<dbReference type="PIRSF" id="PIRSF004749">
    <property type="entry name" value="Pep_def"/>
    <property type="match status" value="1"/>
</dbReference>
<dbReference type="GO" id="GO:0042586">
    <property type="term" value="F:peptide deformylase activity"/>
    <property type="evidence" value="ECO:0007669"/>
    <property type="project" value="UniProtKB-UniRule"/>
</dbReference>
<evidence type="ECO:0000313" key="7">
    <source>
        <dbReference type="Proteomes" id="UP000228809"/>
    </source>
</evidence>
<dbReference type="SUPFAM" id="SSF56420">
    <property type="entry name" value="Peptide deformylase"/>
    <property type="match status" value="1"/>
</dbReference>
<protein>
    <recommendedName>
        <fullName evidence="5">Peptide deformylase</fullName>
        <shortName evidence="5">PDF</shortName>
        <ecNumber evidence="5">3.5.1.88</ecNumber>
    </recommendedName>
    <alternativeName>
        <fullName evidence="5">Polypeptide deformylase</fullName>
    </alternativeName>
</protein>
<dbReference type="PRINTS" id="PR01576">
    <property type="entry name" value="PDEFORMYLASE"/>
</dbReference>
<dbReference type="FunFam" id="3.90.45.10:FF:000003">
    <property type="entry name" value="Peptide deformylase"/>
    <property type="match status" value="1"/>
</dbReference>
<evidence type="ECO:0000256" key="5">
    <source>
        <dbReference type="HAMAP-Rule" id="MF_00163"/>
    </source>
</evidence>